<evidence type="ECO:0000256" key="7">
    <source>
        <dbReference type="ARBA" id="ARBA00022958"/>
    </source>
</evidence>
<dbReference type="PRINTS" id="PR01333">
    <property type="entry name" value="2POREKCHANEL"/>
</dbReference>
<keyword evidence="6 12" id="KW-0631">Potassium channel</keyword>
<dbReference type="CTD" id="571330"/>
<dbReference type="Pfam" id="PF07885">
    <property type="entry name" value="Ion_trans_2"/>
    <property type="match status" value="2"/>
</dbReference>
<evidence type="ECO:0000256" key="13">
    <source>
        <dbReference type="RuleBase" id="RU003857"/>
    </source>
</evidence>
<evidence type="ECO:0000256" key="10">
    <source>
        <dbReference type="ARBA" id="ARBA00023136"/>
    </source>
</evidence>
<feature type="transmembrane region" description="Helical" evidence="15">
    <location>
        <begin position="220"/>
        <end position="247"/>
    </location>
</feature>
<evidence type="ECO:0000313" key="18">
    <source>
        <dbReference type="RefSeq" id="XP_012681687.2"/>
    </source>
</evidence>
<dbReference type="Gene3D" id="1.10.287.70">
    <property type="match status" value="1"/>
</dbReference>
<keyword evidence="17" id="KW-1185">Reference proteome</keyword>
<feature type="transmembrane region" description="Helical" evidence="15">
    <location>
        <begin position="105"/>
        <end position="125"/>
    </location>
</feature>
<protein>
    <recommendedName>
        <fullName evidence="12">Potassium channel subfamily K member</fullName>
    </recommendedName>
</protein>
<dbReference type="Proteomes" id="UP000515152">
    <property type="component" value="Chromosome 14"/>
</dbReference>
<sequence>MKRQNVRTLALIICTFSYLLIGASVFDALESRQENSQKKQLDLRKFELLRKYNLSRTGFDELEKVVLQLKPHKSGVQWKFAGSFYFAITVITTIGYGHAAPSTDAGKAFCMCYALLGIPLTLVMFQSVGERINTFVRFLLHKTKKCLGMRHTEVSMANMVTIGFFACMSTLCVGAVAFSRYEGWSFFHAYYYCFITLTTIGFGDYVALQKDNALQNNPNYVAFSFVYILTGLTVIGAFLNLVVLRFLTMNAEDERRDKEERALLSREKKRGPGPGTIPGHCHPGSGHAAPVTRMDPEPEGRRRGLRDVYAEVLHFQTMCSCLWYRSREKLVVLPQDLSFTEALMEQGDVSPGDFFGPGVSGCVCSPHRCSAISCMSTDLHSITPFSLCTLRRSSV</sequence>
<dbReference type="PIRSF" id="PIRSF038061">
    <property type="entry name" value="K_channel_subfamily_K_type"/>
    <property type="match status" value="1"/>
</dbReference>
<dbReference type="PANTHER" id="PTHR11003">
    <property type="entry name" value="POTASSIUM CHANNEL, SUBFAMILY K"/>
    <property type="match status" value="1"/>
</dbReference>
<dbReference type="PANTHER" id="PTHR11003:SF138">
    <property type="entry name" value="POTASSIUM CHANNEL SUBFAMILY K MEMBER 3"/>
    <property type="match status" value="1"/>
</dbReference>
<keyword evidence="11 13" id="KW-0407">Ion channel</keyword>
<dbReference type="GO" id="GO:0005252">
    <property type="term" value="F:open rectifier potassium channel activity"/>
    <property type="evidence" value="ECO:0007669"/>
    <property type="project" value="InterPro"/>
</dbReference>
<keyword evidence="10 12" id="KW-0472">Membrane</keyword>
<evidence type="ECO:0000256" key="2">
    <source>
        <dbReference type="ARBA" id="ARBA00006666"/>
    </source>
</evidence>
<accession>A0A6P3VUL6</accession>
<dbReference type="GO" id="GO:0015271">
    <property type="term" value="F:outward rectifier potassium channel activity"/>
    <property type="evidence" value="ECO:0007669"/>
    <property type="project" value="TreeGrafter"/>
</dbReference>
<evidence type="ECO:0000256" key="1">
    <source>
        <dbReference type="ARBA" id="ARBA00004141"/>
    </source>
</evidence>
<feature type="transmembrane region" description="Helical" evidence="15">
    <location>
        <begin position="80"/>
        <end position="99"/>
    </location>
</feature>
<evidence type="ECO:0000256" key="14">
    <source>
        <dbReference type="SAM" id="MobiDB-lite"/>
    </source>
</evidence>
<dbReference type="InterPro" id="IPR003280">
    <property type="entry name" value="2pore_dom_K_chnl"/>
</dbReference>
<evidence type="ECO:0000256" key="3">
    <source>
        <dbReference type="ARBA" id="ARBA00022448"/>
    </source>
</evidence>
<dbReference type="GeneID" id="105899095"/>
<evidence type="ECO:0000256" key="5">
    <source>
        <dbReference type="ARBA" id="ARBA00022692"/>
    </source>
</evidence>
<dbReference type="GO" id="GO:0005886">
    <property type="term" value="C:plasma membrane"/>
    <property type="evidence" value="ECO:0007669"/>
    <property type="project" value="TreeGrafter"/>
</dbReference>
<keyword evidence="3 12" id="KW-0813">Transport</keyword>
<keyword evidence="8 15" id="KW-1133">Transmembrane helix</keyword>
<feature type="domain" description="Potassium channel" evidence="16">
    <location>
        <begin position="75"/>
        <end position="132"/>
    </location>
</feature>
<dbReference type="GO" id="GO:0022841">
    <property type="term" value="F:potassium ion leak channel activity"/>
    <property type="evidence" value="ECO:0007669"/>
    <property type="project" value="TreeGrafter"/>
</dbReference>
<evidence type="ECO:0000256" key="11">
    <source>
        <dbReference type="ARBA" id="ARBA00023303"/>
    </source>
</evidence>
<keyword evidence="5 13" id="KW-0812">Transmembrane</keyword>
<feature type="domain" description="Potassium channel" evidence="16">
    <location>
        <begin position="167"/>
        <end position="243"/>
    </location>
</feature>
<proteinExistence type="inferred from homology"/>
<evidence type="ECO:0000256" key="4">
    <source>
        <dbReference type="ARBA" id="ARBA00022538"/>
    </source>
</evidence>
<evidence type="ECO:0000256" key="15">
    <source>
        <dbReference type="SAM" id="Phobius"/>
    </source>
</evidence>
<dbReference type="OrthoDB" id="297496at2759"/>
<dbReference type="InterPro" id="IPR013099">
    <property type="entry name" value="K_chnl_dom"/>
</dbReference>
<keyword evidence="7 12" id="KW-0630">Potassium</keyword>
<evidence type="ECO:0000256" key="6">
    <source>
        <dbReference type="ARBA" id="ARBA00022826"/>
    </source>
</evidence>
<dbReference type="KEGG" id="char:105899095"/>
<feature type="transmembrane region" description="Helical" evidence="15">
    <location>
        <begin position="6"/>
        <end position="29"/>
    </location>
</feature>
<feature type="compositionally biased region" description="Basic and acidic residues" evidence="14">
    <location>
        <begin position="257"/>
        <end position="266"/>
    </location>
</feature>
<evidence type="ECO:0000256" key="12">
    <source>
        <dbReference type="PIRNR" id="PIRNR038061"/>
    </source>
</evidence>
<evidence type="ECO:0000256" key="8">
    <source>
        <dbReference type="ARBA" id="ARBA00022989"/>
    </source>
</evidence>
<dbReference type="PRINTS" id="PR01095">
    <property type="entry name" value="TASKCHANNEL"/>
</dbReference>
<gene>
    <name evidence="18" type="primary">kcnk3b</name>
</gene>
<evidence type="ECO:0000313" key="17">
    <source>
        <dbReference type="Proteomes" id="UP000515152"/>
    </source>
</evidence>
<dbReference type="RefSeq" id="XP_012681687.2">
    <property type="nucleotide sequence ID" value="XM_012826233.3"/>
</dbReference>
<name>A0A6P3VUL6_CLUHA</name>
<feature type="transmembrane region" description="Helical" evidence="15">
    <location>
        <begin position="154"/>
        <end position="177"/>
    </location>
</feature>
<keyword evidence="4 12" id="KW-0633">Potassium transport</keyword>
<dbReference type="AlphaFoldDB" id="A0A6P3VUL6"/>
<dbReference type="FunFam" id="1.10.287.70:FF:000057">
    <property type="entry name" value="Potassium channel subfamily K member"/>
    <property type="match status" value="1"/>
</dbReference>
<evidence type="ECO:0000256" key="9">
    <source>
        <dbReference type="ARBA" id="ARBA00023065"/>
    </source>
</evidence>
<evidence type="ECO:0000259" key="16">
    <source>
        <dbReference type="Pfam" id="PF07885"/>
    </source>
</evidence>
<dbReference type="InterPro" id="IPR003092">
    <property type="entry name" value="2pore_dom_K_chnl_TASK"/>
</dbReference>
<keyword evidence="9 12" id="KW-0406">Ion transport</keyword>
<dbReference type="SUPFAM" id="SSF81324">
    <property type="entry name" value="Voltage-gated potassium channels"/>
    <property type="match status" value="2"/>
</dbReference>
<comment type="similarity">
    <text evidence="2 13">Belongs to the two pore domain potassium channel (TC 1.A.1.8) family.</text>
</comment>
<dbReference type="InterPro" id="IPR005406">
    <property type="entry name" value="KCNK3"/>
</dbReference>
<dbReference type="GO" id="GO:0060047">
    <property type="term" value="P:heart contraction"/>
    <property type="evidence" value="ECO:0007669"/>
    <property type="project" value="Ensembl"/>
</dbReference>
<reference evidence="18" key="1">
    <citation type="submission" date="2025-08" db="UniProtKB">
        <authorList>
            <consortium name="RefSeq"/>
        </authorList>
    </citation>
    <scope>IDENTIFICATION</scope>
</reference>
<dbReference type="PRINTS" id="PR01584">
    <property type="entry name" value="TASK1CHANNEL"/>
</dbReference>
<feature type="transmembrane region" description="Helical" evidence="15">
    <location>
        <begin position="189"/>
        <end position="208"/>
    </location>
</feature>
<organism evidence="17 18">
    <name type="scientific">Clupea harengus</name>
    <name type="common">Atlantic herring</name>
    <dbReference type="NCBI Taxonomy" id="7950"/>
    <lineage>
        <taxon>Eukaryota</taxon>
        <taxon>Metazoa</taxon>
        <taxon>Chordata</taxon>
        <taxon>Craniata</taxon>
        <taxon>Vertebrata</taxon>
        <taxon>Euteleostomi</taxon>
        <taxon>Actinopterygii</taxon>
        <taxon>Neopterygii</taxon>
        <taxon>Teleostei</taxon>
        <taxon>Clupei</taxon>
        <taxon>Clupeiformes</taxon>
        <taxon>Clupeoidei</taxon>
        <taxon>Clupeidae</taxon>
        <taxon>Clupea</taxon>
    </lineage>
</organism>
<dbReference type="GO" id="GO:0030322">
    <property type="term" value="P:stabilization of membrane potential"/>
    <property type="evidence" value="ECO:0007669"/>
    <property type="project" value="TreeGrafter"/>
</dbReference>
<comment type="subcellular location">
    <subcellularLocation>
        <location evidence="1">Membrane</location>
        <topology evidence="1">Multi-pass membrane protein</topology>
    </subcellularLocation>
</comment>
<feature type="region of interest" description="Disordered" evidence="14">
    <location>
        <begin position="257"/>
        <end position="300"/>
    </location>
</feature>